<keyword evidence="6" id="KW-0812">Transmembrane</keyword>
<organism evidence="7 8">
    <name type="scientific">Mycena metata</name>
    <dbReference type="NCBI Taxonomy" id="1033252"/>
    <lineage>
        <taxon>Eukaryota</taxon>
        <taxon>Fungi</taxon>
        <taxon>Dikarya</taxon>
        <taxon>Basidiomycota</taxon>
        <taxon>Agaricomycotina</taxon>
        <taxon>Agaricomycetes</taxon>
        <taxon>Agaricomycetidae</taxon>
        <taxon>Agaricales</taxon>
        <taxon>Marasmiineae</taxon>
        <taxon>Mycenaceae</taxon>
        <taxon>Mycena</taxon>
    </lineage>
</organism>
<evidence type="ECO:0000256" key="4">
    <source>
        <dbReference type="ARBA" id="ARBA00022801"/>
    </source>
</evidence>
<dbReference type="GO" id="GO:0006508">
    <property type="term" value="P:proteolysis"/>
    <property type="evidence" value="ECO:0007669"/>
    <property type="project" value="UniProtKB-KW"/>
</dbReference>
<keyword evidence="6" id="KW-1133">Transmembrane helix</keyword>
<keyword evidence="8" id="KW-1185">Reference proteome</keyword>
<evidence type="ECO:0000256" key="3">
    <source>
        <dbReference type="ARBA" id="ARBA00022670"/>
    </source>
</evidence>
<accession>A0AAD7JU49</accession>
<dbReference type="PANTHER" id="PTHR11802">
    <property type="entry name" value="SERINE PROTEASE FAMILY S10 SERINE CARBOXYPEPTIDASE"/>
    <property type="match status" value="1"/>
</dbReference>
<dbReference type="InterPro" id="IPR001563">
    <property type="entry name" value="Peptidase_S10"/>
</dbReference>
<sequence length="615" mass="68611">MQRMRVRGKQKGNRVKVTGDLGVVRFTRVIGYTEYARSPWRSRRFVFTMRFFFGFALLHLWNTAVSAEDASLAKTLSDGSFVAAAWETVDQWYSRARDFVKQQVISSEVPTLAFESDQFRIVVPKLCEPSVKQYSGYFNVAKDKHMFFWFFESRSSPSTDPLVLWMNGGPGDSSANGLLFEMGPCSIADEGRTTVSNPHSWTNNANVIFLDQPVDVGFSYADPGASVKGCAEAAKDVYAFLQLFLERFPEYSNLPFHVAGESFGGIYVPNVVSVIWRENQALALSQNSRSTRIKLASVILANGITDPYIQIPSIVDYVCDGPYPIHEDPQGPECTKLRSSVSTCKLLIKMCNLYTTEFSCGHASRYCRSRLFQPTMKSDLNWYDLRKKCNAADRPEHCYKRTPWVETWMNNPKVKAALGVDPERSFQSFNMDMNREFNMRGEGVHNAAKLLPELINDGVRLLVYAGKADMMANYMGNERWVESLETKFKSQFVAAEGKPWSVPGAKDIAGQVRSAGSGEGMGGNVTFVTVFDAGHMVAHDQPAAAALKPKPTSLPGLIYAMDQKSPAFVKEQQQSLLPVDGPTAILSQPLRSAPLVRSSSVYRKGTMLSYVNHLV</sequence>
<dbReference type="Proteomes" id="UP001215598">
    <property type="component" value="Unassembled WGS sequence"/>
</dbReference>
<evidence type="ECO:0000313" key="7">
    <source>
        <dbReference type="EMBL" id="KAJ7770577.1"/>
    </source>
</evidence>
<dbReference type="Gene3D" id="1.10.287.410">
    <property type="match status" value="1"/>
</dbReference>
<dbReference type="GO" id="GO:0004185">
    <property type="term" value="F:serine-type carboxypeptidase activity"/>
    <property type="evidence" value="ECO:0007669"/>
    <property type="project" value="InterPro"/>
</dbReference>
<dbReference type="SUPFAM" id="SSF53474">
    <property type="entry name" value="alpha/beta-Hydrolases"/>
    <property type="match status" value="1"/>
</dbReference>
<comment type="similarity">
    <text evidence="1">Belongs to the peptidase S10 family.</text>
</comment>
<protein>
    <submittedName>
        <fullName evidence="7">Alpha/Beta hydrolase protein</fullName>
    </submittedName>
</protein>
<dbReference type="PRINTS" id="PR00724">
    <property type="entry name" value="CRBOXYPTASEC"/>
</dbReference>
<keyword evidence="6" id="KW-0472">Membrane</keyword>
<evidence type="ECO:0000256" key="5">
    <source>
        <dbReference type="ARBA" id="ARBA00023180"/>
    </source>
</evidence>
<dbReference type="GO" id="GO:0000324">
    <property type="term" value="C:fungal-type vacuole"/>
    <property type="evidence" value="ECO:0007669"/>
    <property type="project" value="TreeGrafter"/>
</dbReference>
<evidence type="ECO:0000256" key="2">
    <source>
        <dbReference type="ARBA" id="ARBA00022645"/>
    </source>
</evidence>
<evidence type="ECO:0000256" key="6">
    <source>
        <dbReference type="SAM" id="Phobius"/>
    </source>
</evidence>
<reference evidence="7" key="1">
    <citation type="submission" date="2023-03" db="EMBL/GenBank/DDBJ databases">
        <title>Massive genome expansion in bonnet fungi (Mycena s.s.) driven by repeated elements and novel gene families across ecological guilds.</title>
        <authorList>
            <consortium name="Lawrence Berkeley National Laboratory"/>
            <person name="Harder C.B."/>
            <person name="Miyauchi S."/>
            <person name="Viragh M."/>
            <person name="Kuo A."/>
            <person name="Thoen E."/>
            <person name="Andreopoulos B."/>
            <person name="Lu D."/>
            <person name="Skrede I."/>
            <person name="Drula E."/>
            <person name="Henrissat B."/>
            <person name="Morin E."/>
            <person name="Kohler A."/>
            <person name="Barry K."/>
            <person name="LaButti K."/>
            <person name="Morin E."/>
            <person name="Salamov A."/>
            <person name="Lipzen A."/>
            <person name="Mereny Z."/>
            <person name="Hegedus B."/>
            <person name="Baldrian P."/>
            <person name="Stursova M."/>
            <person name="Weitz H."/>
            <person name="Taylor A."/>
            <person name="Grigoriev I.V."/>
            <person name="Nagy L.G."/>
            <person name="Martin F."/>
            <person name="Kauserud H."/>
        </authorList>
    </citation>
    <scope>NUCLEOTIDE SEQUENCE</scope>
    <source>
        <strain evidence="7">CBHHK182m</strain>
    </source>
</reference>
<dbReference type="PANTHER" id="PTHR11802:SF452">
    <property type="entry name" value="CARBOXYPEPTIDASE"/>
    <property type="match status" value="1"/>
</dbReference>
<dbReference type="AlphaFoldDB" id="A0AAD7JU49"/>
<keyword evidence="2" id="KW-0121">Carboxypeptidase</keyword>
<dbReference type="EMBL" id="JARKIB010000016">
    <property type="protein sequence ID" value="KAJ7770577.1"/>
    <property type="molecule type" value="Genomic_DNA"/>
</dbReference>
<evidence type="ECO:0000313" key="8">
    <source>
        <dbReference type="Proteomes" id="UP001215598"/>
    </source>
</evidence>
<name>A0AAD7JU49_9AGAR</name>
<comment type="caution">
    <text evidence="7">The sequence shown here is derived from an EMBL/GenBank/DDBJ whole genome shotgun (WGS) entry which is preliminary data.</text>
</comment>
<keyword evidence="5" id="KW-0325">Glycoprotein</keyword>
<proteinExistence type="inferred from homology"/>
<dbReference type="Gene3D" id="3.40.50.1820">
    <property type="entry name" value="alpha/beta hydrolase"/>
    <property type="match status" value="1"/>
</dbReference>
<evidence type="ECO:0000256" key="1">
    <source>
        <dbReference type="ARBA" id="ARBA00009431"/>
    </source>
</evidence>
<feature type="transmembrane region" description="Helical" evidence="6">
    <location>
        <begin position="45"/>
        <end position="61"/>
    </location>
</feature>
<keyword evidence="3" id="KW-0645">Protease</keyword>
<keyword evidence="4 7" id="KW-0378">Hydrolase</keyword>
<dbReference type="InterPro" id="IPR029058">
    <property type="entry name" value="AB_hydrolase_fold"/>
</dbReference>
<dbReference type="Pfam" id="PF00450">
    <property type="entry name" value="Peptidase_S10"/>
    <property type="match status" value="1"/>
</dbReference>
<gene>
    <name evidence="7" type="ORF">B0H16DRAFT_1685856</name>
</gene>